<evidence type="ECO:0000313" key="2">
    <source>
        <dbReference type="Proteomes" id="UP000504629"/>
    </source>
</evidence>
<dbReference type="GeneID" id="114240202"/>
<dbReference type="PROSITE" id="PS50994">
    <property type="entry name" value="INTEGRASE"/>
    <property type="match status" value="1"/>
</dbReference>
<evidence type="ECO:0000259" key="1">
    <source>
        <dbReference type="PROSITE" id="PS50994"/>
    </source>
</evidence>
<dbReference type="AlphaFoldDB" id="A0A6J2JD78"/>
<organism evidence="2 3">
    <name type="scientific">Bombyx mandarina</name>
    <name type="common">Wild silk moth</name>
    <name type="synonym">Wild silkworm</name>
    <dbReference type="NCBI Taxonomy" id="7092"/>
    <lineage>
        <taxon>Eukaryota</taxon>
        <taxon>Metazoa</taxon>
        <taxon>Ecdysozoa</taxon>
        <taxon>Arthropoda</taxon>
        <taxon>Hexapoda</taxon>
        <taxon>Insecta</taxon>
        <taxon>Pterygota</taxon>
        <taxon>Neoptera</taxon>
        <taxon>Endopterygota</taxon>
        <taxon>Lepidoptera</taxon>
        <taxon>Glossata</taxon>
        <taxon>Ditrysia</taxon>
        <taxon>Bombycoidea</taxon>
        <taxon>Bombycidae</taxon>
        <taxon>Bombycinae</taxon>
        <taxon>Bombyx</taxon>
    </lineage>
</organism>
<keyword evidence="2" id="KW-1185">Reference proteome</keyword>
<feature type="domain" description="Integrase catalytic" evidence="1">
    <location>
        <begin position="166"/>
        <end position="327"/>
    </location>
</feature>
<dbReference type="InterPro" id="IPR001584">
    <property type="entry name" value="Integrase_cat-core"/>
</dbReference>
<name>A0A6J2JD78_BOMMA</name>
<dbReference type="RefSeq" id="XP_028026474.1">
    <property type="nucleotide sequence ID" value="XM_028170673.1"/>
</dbReference>
<dbReference type="InterPro" id="IPR036397">
    <property type="entry name" value="RNaseH_sf"/>
</dbReference>
<dbReference type="GO" id="GO:0003676">
    <property type="term" value="F:nucleic acid binding"/>
    <property type="evidence" value="ECO:0007669"/>
    <property type="project" value="InterPro"/>
</dbReference>
<dbReference type="InterPro" id="IPR012337">
    <property type="entry name" value="RNaseH-like_sf"/>
</dbReference>
<sequence>MASVDEDVFNEKLNELVNRRSGNSLNYRRDKYVRLLEKIKLCRSKTAAVPKNSLDFRIYNKLKVVKTNEGERIATNPSSPKLKSLMLVPIEEMYDILLNCHMNLGHAGRIRMMSQIKKKYKNITAQIISLFISLCTTCKIKRQNYSKMQPYKNNRAEKQNIVQESLFAHPELYSRGQVDLLYVNNVEDKEYKFLMIYRNLATRFTHLNVLKQFNANEATEKLLEIFLVFGAPNVLQSKNGITFVELIVKQIRYICPEIRIVASETNFNENVYNGRNNKDILKLLNDWLNKTQSVKWYEGVKFVQHSLNTAFNEVLCHSPSEMVFGMNPWKGLTSMLPENVYRDLSTEDDLKIFLDQYTIEVQNQNQLNPVESSLLPVS</sequence>
<dbReference type="OrthoDB" id="441971at2759"/>
<dbReference type="Proteomes" id="UP000504629">
    <property type="component" value="Unplaced"/>
</dbReference>
<dbReference type="SUPFAM" id="SSF53098">
    <property type="entry name" value="Ribonuclease H-like"/>
    <property type="match status" value="1"/>
</dbReference>
<dbReference type="KEGG" id="bman:114240202"/>
<evidence type="ECO:0000313" key="3">
    <source>
        <dbReference type="RefSeq" id="XP_028026474.1"/>
    </source>
</evidence>
<proteinExistence type="predicted"/>
<dbReference type="Gene3D" id="3.30.420.10">
    <property type="entry name" value="Ribonuclease H-like superfamily/Ribonuclease H"/>
    <property type="match status" value="1"/>
</dbReference>
<protein>
    <submittedName>
        <fullName evidence="3">KRAB-A domain-containing protein 2-like</fullName>
    </submittedName>
</protein>
<reference evidence="3" key="1">
    <citation type="submission" date="2025-08" db="UniProtKB">
        <authorList>
            <consortium name="RefSeq"/>
        </authorList>
    </citation>
    <scope>IDENTIFICATION</scope>
    <source>
        <tissue evidence="3">Silk gland</tissue>
    </source>
</reference>
<gene>
    <name evidence="3" type="primary">LOC114240202</name>
</gene>
<accession>A0A6J2JD78</accession>
<dbReference type="GO" id="GO:0015074">
    <property type="term" value="P:DNA integration"/>
    <property type="evidence" value="ECO:0007669"/>
    <property type="project" value="InterPro"/>
</dbReference>